<proteinExistence type="predicted"/>
<dbReference type="PATRIC" id="fig|1227492.4.peg.2617"/>
<dbReference type="AlphaFoldDB" id="M0AJL2"/>
<feature type="compositionally biased region" description="Low complexity" evidence="1">
    <location>
        <begin position="1"/>
        <end position="13"/>
    </location>
</feature>
<evidence type="ECO:0000313" key="2">
    <source>
        <dbReference type="EMBL" id="ELY97583.1"/>
    </source>
</evidence>
<evidence type="ECO:0000313" key="3">
    <source>
        <dbReference type="Proteomes" id="UP000011693"/>
    </source>
</evidence>
<dbReference type="NCBIfam" id="TIGR00481">
    <property type="entry name" value="YbhB/YbcL family Raf kinase inhibitor-like protein"/>
    <property type="match status" value="1"/>
</dbReference>
<dbReference type="InterPro" id="IPR036610">
    <property type="entry name" value="PEBP-like_sf"/>
</dbReference>
<dbReference type="InterPro" id="IPR005247">
    <property type="entry name" value="YbhB_YbcL/LppC-like"/>
</dbReference>
<dbReference type="OrthoDB" id="28720at2157"/>
<dbReference type="CDD" id="cd00865">
    <property type="entry name" value="PEBP_bact_arch"/>
    <property type="match status" value="1"/>
</dbReference>
<evidence type="ECO:0000256" key="1">
    <source>
        <dbReference type="SAM" id="MobiDB-lite"/>
    </source>
</evidence>
<dbReference type="Gene3D" id="3.90.280.10">
    <property type="entry name" value="PEBP-like"/>
    <property type="match status" value="1"/>
</dbReference>
<reference evidence="2 3" key="1">
    <citation type="journal article" date="2014" name="PLoS Genet.">
        <title>Phylogenetically driven sequencing of extremely halophilic archaea reveals strategies for static and dynamic osmo-response.</title>
        <authorList>
            <person name="Becker E.A."/>
            <person name="Seitzer P.M."/>
            <person name="Tritt A."/>
            <person name="Larsen D."/>
            <person name="Krusor M."/>
            <person name="Yao A.I."/>
            <person name="Wu D."/>
            <person name="Madern D."/>
            <person name="Eisen J.A."/>
            <person name="Darling A.E."/>
            <person name="Facciotti M.T."/>
        </authorList>
    </citation>
    <scope>NUCLEOTIDE SEQUENCE [LARGE SCALE GENOMIC DNA]</scope>
    <source>
        <strain evidence="2 3">JCM 10990</strain>
    </source>
</reference>
<feature type="region of interest" description="Disordered" evidence="1">
    <location>
        <begin position="79"/>
        <end position="110"/>
    </location>
</feature>
<sequence length="159" mass="17548">MTTHSRTLTLRSSAFTDGDRIPDQHGYRNANINPPLEFDGVPDGTTSLALIVDDPDAVEPAGKIWDHWLVWNIPPDQHTIPEDWDPETAGAREGTNDFGERGYGGPNPPDREHTYRFRLFALESELGSDLDTETSADDLESAMDGHVIETATLEGTYPA</sequence>
<dbReference type="Proteomes" id="UP000011693">
    <property type="component" value="Unassembled WGS sequence"/>
</dbReference>
<dbReference type="EMBL" id="AOIN01000067">
    <property type="protein sequence ID" value="ELY97583.1"/>
    <property type="molecule type" value="Genomic_DNA"/>
</dbReference>
<dbReference type="PANTHER" id="PTHR30289:SF1">
    <property type="entry name" value="PEBP (PHOSPHATIDYLETHANOLAMINE-BINDING PROTEIN) FAMILY PROTEIN"/>
    <property type="match status" value="1"/>
</dbReference>
<dbReference type="Pfam" id="PF01161">
    <property type="entry name" value="PBP"/>
    <property type="match status" value="1"/>
</dbReference>
<dbReference type="InterPro" id="IPR008914">
    <property type="entry name" value="PEBP"/>
</dbReference>
<dbReference type="RefSeq" id="WP_006168077.1">
    <property type="nucleotide sequence ID" value="NZ_AOIN01000067.1"/>
</dbReference>
<dbReference type="STRING" id="1227492.C482_13209"/>
<protein>
    <submittedName>
        <fullName evidence="2">Phosphatidylethanolamine-binding protein</fullName>
    </submittedName>
</protein>
<dbReference type="PANTHER" id="PTHR30289">
    <property type="entry name" value="UNCHARACTERIZED PROTEIN YBCL-RELATED"/>
    <property type="match status" value="1"/>
</dbReference>
<organism evidence="2 3">
    <name type="scientific">Natrialba chahannaoensis JCM 10990</name>
    <dbReference type="NCBI Taxonomy" id="1227492"/>
    <lineage>
        <taxon>Archaea</taxon>
        <taxon>Methanobacteriati</taxon>
        <taxon>Methanobacteriota</taxon>
        <taxon>Stenosarchaea group</taxon>
        <taxon>Halobacteria</taxon>
        <taxon>Halobacteriales</taxon>
        <taxon>Natrialbaceae</taxon>
        <taxon>Natrialba</taxon>
    </lineage>
</organism>
<gene>
    <name evidence="2" type="ORF">C482_13209</name>
</gene>
<feature type="compositionally biased region" description="Basic and acidic residues" evidence="1">
    <location>
        <begin position="17"/>
        <end position="26"/>
    </location>
</feature>
<dbReference type="SUPFAM" id="SSF49777">
    <property type="entry name" value="PEBP-like"/>
    <property type="match status" value="1"/>
</dbReference>
<accession>M0AJL2</accession>
<feature type="region of interest" description="Disordered" evidence="1">
    <location>
        <begin position="1"/>
        <end position="37"/>
    </location>
</feature>
<comment type="caution">
    <text evidence="2">The sequence shown here is derived from an EMBL/GenBank/DDBJ whole genome shotgun (WGS) entry which is preliminary data.</text>
</comment>
<keyword evidence="3" id="KW-1185">Reference proteome</keyword>
<name>M0AJL2_9EURY</name>